<dbReference type="InterPro" id="IPR036770">
    <property type="entry name" value="Ankyrin_rpt-contain_sf"/>
</dbReference>
<evidence type="ECO:0000313" key="5">
    <source>
        <dbReference type="Proteomes" id="UP000031186"/>
    </source>
</evidence>
<dbReference type="AlphaFoldDB" id="A0A0B4EFS6"/>
<protein>
    <submittedName>
        <fullName evidence="4">Ankyrin domain protein</fullName>
    </submittedName>
</protein>
<dbReference type="PANTHER" id="PTHR24198">
    <property type="entry name" value="ANKYRIN REPEAT AND PROTEIN KINASE DOMAIN-CONTAINING PROTEIN"/>
    <property type="match status" value="1"/>
</dbReference>
<dbReference type="SMART" id="SM00248">
    <property type="entry name" value="ANK"/>
    <property type="match status" value="5"/>
</dbReference>
<dbReference type="VEuPathDB" id="FungiDB:MAN_09279"/>
<dbReference type="PANTHER" id="PTHR24198:SF165">
    <property type="entry name" value="ANKYRIN REPEAT-CONTAINING PROTEIN-RELATED"/>
    <property type="match status" value="1"/>
</dbReference>
<accession>A0A0B4EFS6</accession>
<dbReference type="Pfam" id="PF13637">
    <property type="entry name" value="Ank_4"/>
    <property type="match status" value="2"/>
</dbReference>
<keyword evidence="5" id="KW-1185">Reference proteome</keyword>
<comment type="caution">
    <text evidence="4">The sequence shown here is derived from an EMBL/GenBank/DDBJ whole genome shotgun (WGS) entry which is preliminary data.</text>
</comment>
<proteinExistence type="predicted"/>
<dbReference type="PROSITE" id="PS50088">
    <property type="entry name" value="ANK_REPEAT"/>
    <property type="match status" value="1"/>
</dbReference>
<dbReference type="Proteomes" id="UP000031186">
    <property type="component" value="Unassembled WGS sequence"/>
</dbReference>
<dbReference type="Gene3D" id="1.25.40.20">
    <property type="entry name" value="Ankyrin repeat-containing domain"/>
    <property type="match status" value="2"/>
</dbReference>
<feature type="repeat" description="ANK" evidence="3">
    <location>
        <begin position="189"/>
        <end position="221"/>
    </location>
</feature>
<dbReference type="PRINTS" id="PR01415">
    <property type="entry name" value="ANKYRIN"/>
</dbReference>
<name>A0A0B4EFS6_METAF</name>
<gene>
    <name evidence="4" type="ORF">MAN_09279</name>
</gene>
<sequence length="262" mass="28676">MVEDVLGWADGWSEASLGLEHAFEHAVSRWNVEVVQLLLARFNYSPLCINVCLCRAADFKSPLPPYNRAERGGLDYVNQQQLISCLVDVLLEKGADPNRRDAARETALHYLGSPAHSIDRRGPKWCLHETGIRLLLQHGASVTIRDELGNTPLHYAAFGSNLHIFSLYTTALPVDSLHGNVLESIKNDSGEALLHWAAAGKKIDILWFLLSSGADVHVANDNGWSPLTCALHSPVSCNSDEYLCAALLQNTASGKNSPRSLS</sequence>
<feature type="non-terminal residue" evidence="4">
    <location>
        <position position="1"/>
    </location>
</feature>
<keyword evidence="2 3" id="KW-0040">ANK repeat</keyword>
<evidence type="ECO:0000256" key="2">
    <source>
        <dbReference type="ARBA" id="ARBA00023043"/>
    </source>
</evidence>
<dbReference type="InterPro" id="IPR002110">
    <property type="entry name" value="Ankyrin_rpt"/>
</dbReference>
<dbReference type="SUPFAM" id="SSF48403">
    <property type="entry name" value="Ankyrin repeat"/>
    <property type="match status" value="1"/>
</dbReference>
<evidence type="ECO:0000313" key="4">
    <source>
        <dbReference type="EMBL" id="KID60995.1"/>
    </source>
</evidence>
<evidence type="ECO:0000256" key="1">
    <source>
        <dbReference type="ARBA" id="ARBA00022737"/>
    </source>
</evidence>
<dbReference type="PROSITE" id="PS50297">
    <property type="entry name" value="ANK_REP_REGION"/>
    <property type="match status" value="1"/>
</dbReference>
<evidence type="ECO:0000256" key="3">
    <source>
        <dbReference type="PROSITE-ProRule" id="PRU00023"/>
    </source>
</evidence>
<dbReference type="HOGENOM" id="CLU_1062025_0_0_1"/>
<dbReference type="EMBL" id="AZNF01000016">
    <property type="protein sequence ID" value="KID60995.1"/>
    <property type="molecule type" value="Genomic_DNA"/>
</dbReference>
<organism evidence="4 5">
    <name type="scientific">Metarhizium anisopliae (strain ARSEF 549)</name>
    <dbReference type="NCBI Taxonomy" id="3151832"/>
    <lineage>
        <taxon>Eukaryota</taxon>
        <taxon>Fungi</taxon>
        <taxon>Dikarya</taxon>
        <taxon>Ascomycota</taxon>
        <taxon>Pezizomycotina</taxon>
        <taxon>Sordariomycetes</taxon>
        <taxon>Hypocreomycetidae</taxon>
        <taxon>Hypocreales</taxon>
        <taxon>Clavicipitaceae</taxon>
        <taxon>Metarhizium</taxon>
    </lineage>
</organism>
<reference evidence="4 5" key="1">
    <citation type="journal article" date="2014" name="Proc. Natl. Acad. Sci. U.S.A.">
        <title>Trajectory and genomic determinants of fungal-pathogen speciation and host adaptation.</title>
        <authorList>
            <person name="Hu X."/>
            <person name="Xiao G."/>
            <person name="Zheng P."/>
            <person name="Shang Y."/>
            <person name="Su Y."/>
            <person name="Zhang X."/>
            <person name="Liu X."/>
            <person name="Zhan S."/>
            <person name="St Leger R.J."/>
            <person name="Wang C."/>
        </authorList>
    </citation>
    <scope>NUCLEOTIDE SEQUENCE [LARGE SCALE GENOMIC DNA]</scope>
    <source>
        <strain evidence="4 5">ARSEF 549</strain>
    </source>
</reference>
<keyword evidence="1" id="KW-0677">Repeat</keyword>